<protein>
    <submittedName>
        <fullName evidence="1">Uncharacterized protein</fullName>
    </submittedName>
</protein>
<name>A0ABR3FR50_9AGAR</name>
<reference evidence="1 2" key="1">
    <citation type="submission" date="2024-02" db="EMBL/GenBank/DDBJ databases">
        <title>A draft genome for the cacao thread blight pathogen Marasmius crinis-equi.</title>
        <authorList>
            <person name="Cohen S.P."/>
            <person name="Baruah I.K."/>
            <person name="Amoako-Attah I."/>
            <person name="Bukari Y."/>
            <person name="Meinhardt L.W."/>
            <person name="Bailey B.A."/>
        </authorList>
    </citation>
    <scope>NUCLEOTIDE SEQUENCE [LARGE SCALE GENOMIC DNA]</scope>
    <source>
        <strain evidence="1 2">GH-76</strain>
    </source>
</reference>
<evidence type="ECO:0000313" key="2">
    <source>
        <dbReference type="Proteomes" id="UP001465976"/>
    </source>
</evidence>
<accession>A0ABR3FR50</accession>
<evidence type="ECO:0000313" key="1">
    <source>
        <dbReference type="EMBL" id="KAL0577934.1"/>
    </source>
</evidence>
<dbReference type="PANTHER" id="PTHR28027:SF1">
    <property type="entry name" value="CAMP INDEPENDENT REGULATORY PROTEIN (AFU_ORTHOLOGUE AFUA_3G09640)"/>
    <property type="match status" value="1"/>
</dbReference>
<organism evidence="1 2">
    <name type="scientific">Marasmius crinis-equi</name>
    <dbReference type="NCBI Taxonomy" id="585013"/>
    <lineage>
        <taxon>Eukaryota</taxon>
        <taxon>Fungi</taxon>
        <taxon>Dikarya</taxon>
        <taxon>Basidiomycota</taxon>
        <taxon>Agaricomycotina</taxon>
        <taxon>Agaricomycetes</taxon>
        <taxon>Agaricomycetidae</taxon>
        <taxon>Agaricales</taxon>
        <taxon>Marasmiineae</taxon>
        <taxon>Marasmiaceae</taxon>
        <taxon>Marasmius</taxon>
    </lineage>
</organism>
<dbReference type="Proteomes" id="UP001465976">
    <property type="component" value="Unassembled WGS sequence"/>
</dbReference>
<dbReference type="PANTHER" id="PTHR28027">
    <property type="entry name" value="TRANSCRIPTIONAL REGULATOR MIT1"/>
    <property type="match status" value="1"/>
</dbReference>
<gene>
    <name evidence="1" type="ORF">V5O48_004041</name>
</gene>
<dbReference type="EMBL" id="JBAHYK010000128">
    <property type="protein sequence ID" value="KAL0577934.1"/>
    <property type="molecule type" value="Genomic_DNA"/>
</dbReference>
<dbReference type="Pfam" id="PF09729">
    <property type="entry name" value="Gti1_Pac2"/>
    <property type="match status" value="1"/>
</dbReference>
<proteinExistence type="predicted"/>
<sequence>MQQATHSRLHLRDARDAHTVFEAVRLGVLRPVTRRLNEAERSMCIRSGSVFVWEESEDEAGLKRWTDGRVWGQSRMREVRS</sequence>
<keyword evidence="2" id="KW-1185">Reference proteome</keyword>
<comment type="caution">
    <text evidence="1">The sequence shown here is derived from an EMBL/GenBank/DDBJ whole genome shotgun (WGS) entry which is preliminary data.</text>
</comment>
<dbReference type="InterPro" id="IPR018608">
    <property type="entry name" value="Gti1/Pac2"/>
</dbReference>